<dbReference type="Gene3D" id="3.90.25.10">
    <property type="entry name" value="UDP-galactose 4-epimerase, domain 1"/>
    <property type="match status" value="3"/>
</dbReference>
<evidence type="ECO:0000313" key="6">
    <source>
        <dbReference type="EMBL" id="KAG0314124.1"/>
    </source>
</evidence>
<feature type="domain" description="NAD(P)-binding" evidence="5">
    <location>
        <begin position="40"/>
        <end position="275"/>
    </location>
</feature>
<dbReference type="GO" id="GO:0008460">
    <property type="term" value="F:dTDP-glucose 4,6-dehydratase activity"/>
    <property type="evidence" value="ECO:0007669"/>
    <property type="project" value="InterPro"/>
</dbReference>
<dbReference type="InterPro" id="IPR036291">
    <property type="entry name" value="NAD(P)-bd_dom_sf"/>
</dbReference>
<dbReference type="InterPro" id="IPR005888">
    <property type="entry name" value="dTDP_Gluc_deHydtase"/>
</dbReference>
<name>A0A9P6R9T2_9FUNG</name>
<dbReference type="CDD" id="cd05246">
    <property type="entry name" value="dTDP_GD_SDR_e"/>
    <property type="match status" value="1"/>
</dbReference>
<feature type="region of interest" description="Disordered" evidence="4">
    <location>
        <begin position="505"/>
        <end position="540"/>
    </location>
</feature>
<keyword evidence="2" id="KW-0520">NAD</keyword>
<proteinExistence type="predicted"/>
<reference evidence="6" key="1">
    <citation type="journal article" date="2020" name="Fungal Divers.">
        <title>Resolving the Mortierellaceae phylogeny through synthesis of multi-gene phylogenetics and phylogenomics.</title>
        <authorList>
            <person name="Vandepol N."/>
            <person name="Liber J."/>
            <person name="Desiro A."/>
            <person name="Na H."/>
            <person name="Kennedy M."/>
            <person name="Barry K."/>
            <person name="Grigoriev I.V."/>
            <person name="Miller A.N."/>
            <person name="O'Donnell K."/>
            <person name="Stajich J.E."/>
            <person name="Bonito G."/>
        </authorList>
    </citation>
    <scope>NUCLEOTIDE SEQUENCE</scope>
    <source>
        <strain evidence="6">REB-010B</strain>
    </source>
</reference>
<gene>
    <name evidence="6" type="ORF">BGZ99_008358</name>
</gene>
<dbReference type="SUPFAM" id="SSF51735">
    <property type="entry name" value="NAD(P)-binding Rossmann-fold domains"/>
    <property type="match status" value="1"/>
</dbReference>
<evidence type="ECO:0000256" key="3">
    <source>
        <dbReference type="ARBA" id="ARBA00023239"/>
    </source>
</evidence>
<comment type="caution">
    <text evidence="6">The sequence shown here is derived from an EMBL/GenBank/DDBJ whole genome shotgun (WGS) entry which is preliminary data.</text>
</comment>
<organism evidence="6 7">
    <name type="scientific">Dissophora globulifera</name>
    <dbReference type="NCBI Taxonomy" id="979702"/>
    <lineage>
        <taxon>Eukaryota</taxon>
        <taxon>Fungi</taxon>
        <taxon>Fungi incertae sedis</taxon>
        <taxon>Mucoromycota</taxon>
        <taxon>Mortierellomycotina</taxon>
        <taxon>Mortierellomycetes</taxon>
        <taxon>Mortierellales</taxon>
        <taxon>Mortierellaceae</taxon>
        <taxon>Dissophora</taxon>
    </lineage>
</organism>
<evidence type="ECO:0000256" key="1">
    <source>
        <dbReference type="ARBA" id="ARBA00001911"/>
    </source>
</evidence>
<dbReference type="PANTHER" id="PTHR43000">
    <property type="entry name" value="DTDP-D-GLUCOSE 4,6-DEHYDRATASE-RELATED"/>
    <property type="match status" value="1"/>
</dbReference>
<comment type="cofactor">
    <cofactor evidence="1">
        <name>NAD(+)</name>
        <dbReference type="ChEBI" id="CHEBI:57540"/>
    </cofactor>
</comment>
<dbReference type="InterPro" id="IPR016040">
    <property type="entry name" value="NAD(P)-bd_dom"/>
</dbReference>
<keyword evidence="3" id="KW-0456">Lyase</keyword>
<sequence>MNSQDALLNEIHNDLYGRSVINTCPGNTSDGTAAYTKRILLTGGAGFIGSALVRKLVFNYPQYFVLVIDKLDYCSSLNNLHPFLPSPTLSAQLPRPPPPTNFKFIHGDITDCETVQTAMTAYQIDTVIHLAAQTHVDKSFGESIEFTKNNVLGAHVMLEAARKAFSESPVLGSENGVVDTETKADKIKRMESKRFIYVSTDEVYGEVPFGQPDCKEDAPLAPSNPYSATKAAAECMVQAYHKSFHLPVIITRSNNVYGPSQYPEKIFPKFIMSLLNASTATINSNTAAMSHLNGIDTHGKLRADFSAANGKSKSQIRSQRRTSLAGGHCFIHGSGEHSRTYLYVTDVADALDVILHRGEVGQVYNIGAGHEINNLAFAKDLIHRMVAVPEQQQQEEEDDAEELRADGDRRGLSIGQHRHQETVRHLKKCMTCAERIVFVEDRAFNDRRYAVDATKLLNLGWSPKVDFEDGIQKTIDWYRDYGRSWWGDIHRALYPHSVRLSAEYDSDSAATSTAAPSPLPSQAASPLLAASPLRPSSPKT</sequence>
<feature type="domain" description="NAD(P)-binding" evidence="5">
    <location>
        <begin position="327"/>
        <end position="474"/>
    </location>
</feature>
<dbReference type="Pfam" id="PF16363">
    <property type="entry name" value="GDP_Man_Dehyd"/>
    <property type="match status" value="2"/>
</dbReference>
<evidence type="ECO:0000313" key="7">
    <source>
        <dbReference type="Proteomes" id="UP000738325"/>
    </source>
</evidence>
<dbReference type="Proteomes" id="UP000738325">
    <property type="component" value="Unassembled WGS sequence"/>
</dbReference>
<evidence type="ECO:0000256" key="2">
    <source>
        <dbReference type="ARBA" id="ARBA00023027"/>
    </source>
</evidence>
<protein>
    <recommendedName>
        <fullName evidence="5">NAD(P)-binding domain-containing protein</fullName>
    </recommendedName>
</protein>
<dbReference type="FunFam" id="3.40.50.720:FF:000304">
    <property type="entry name" value="UDP-glucose 4,6-dehydratase"/>
    <property type="match status" value="1"/>
</dbReference>
<keyword evidence="7" id="KW-1185">Reference proteome</keyword>
<dbReference type="EMBL" id="JAAAIP010000642">
    <property type="protein sequence ID" value="KAG0314124.1"/>
    <property type="molecule type" value="Genomic_DNA"/>
</dbReference>
<accession>A0A9P6R9T2</accession>
<dbReference type="OrthoDB" id="331544at2759"/>
<evidence type="ECO:0000256" key="4">
    <source>
        <dbReference type="SAM" id="MobiDB-lite"/>
    </source>
</evidence>
<dbReference type="AlphaFoldDB" id="A0A9P6R9T2"/>
<evidence type="ECO:0000259" key="5">
    <source>
        <dbReference type="Pfam" id="PF16363"/>
    </source>
</evidence>
<dbReference type="GO" id="GO:0009225">
    <property type="term" value="P:nucleotide-sugar metabolic process"/>
    <property type="evidence" value="ECO:0007669"/>
    <property type="project" value="InterPro"/>
</dbReference>
<feature type="compositionally biased region" description="Low complexity" evidence="4">
    <location>
        <begin position="508"/>
        <end position="540"/>
    </location>
</feature>
<dbReference type="Gene3D" id="3.40.50.720">
    <property type="entry name" value="NAD(P)-binding Rossmann-like Domain"/>
    <property type="match status" value="3"/>
</dbReference>